<feature type="transmembrane region" description="Helical" evidence="7">
    <location>
        <begin position="6"/>
        <end position="28"/>
    </location>
</feature>
<reference evidence="10 11" key="1">
    <citation type="journal article" date="2015" name="Genome Announc.">
        <title>Expanding the biotechnology potential of lactobacilli through comparative genomics of 213 strains and associated genera.</title>
        <authorList>
            <person name="Sun Z."/>
            <person name="Harris H.M."/>
            <person name="McCann A."/>
            <person name="Guo C."/>
            <person name="Argimon S."/>
            <person name="Zhang W."/>
            <person name="Yang X."/>
            <person name="Jeffery I.B."/>
            <person name="Cooney J.C."/>
            <person name="Kagawa T.F."/>
            <person name="Liu W."/>
            <person name="Song Y."/>
            <person name="Salvetti E."/>
            <person name="Wrobel A."/>
            <person name="Rasinkangas P."/>
            <person name="Parkhill J."/>
            <person name="Rea M.C."/>
            <person name="O'Sullivan O."/>
            <person name="Ritari J."/>
            <person name="Douillard F.P."/>
            <person name="Paul Ross R."/>
            <person name="Yang R."/>
            <person name="Briner A.E."/>
            <person name="Felis G.E."/>
            <person name="de Vos W.M."/>
            <person name="Barrangou R."/>
            <person name="Klaenhammer T.R."/>
            <person name="Caufield P.W."/>
            <person name="Cui Y."/>
            <person name="Zhang H."/>
            <person name="O'Toole P.W."/>
        </authorList>
    </citation>
    <scope>NUCLEOTIDE SEQUENCE [LARGE SCALE GENOMIC DNA]</scope>
    <source>
        <strain evidence="10 11">NBRC 103219</strain>
    </source>
</reference>
<comment type="cofactor">
    <cofactor evidence="7 9">
        <name>Mg(2+)</name>
        <dbReference type="ChEBI" id="CHEBI:18420"/>
    </cofactor>
</comment>
<dbReference type="UniPathway" id="UPA00219"/>
<feature type="transmembrane region" description="Helical" evidence="7">
    <location>
        <begin position="252"/>
        <end position="273"/>
    </location>
</feature>
<dbReference type="NCBIfam" id="TIGR00445">
    <property type="entry name" value="mraY"/>
    <property type="match status" value="1"/>
</dbReference>
<gene>
    <name evidence="7" type="primary">mraY</name>
    <name evidence="10" type="ORF">IV66_GL001241</name>
</gene>
<comment type="function">
    <text evidence="7">Catalyzes the initial step of the lipid cycle reactions in the biosynthesis of the cell wall peptidoglycan: transfers peptidoglycan precursor phospho-MurNAc-pentapeptide from UDP-MurNAc-pentapeptide onto the lipid carrier undecaprenyl phosphate, yielding undecaprenyl-pyrophosphoryl-MurNAc-pentapeptide, known as lipid I.</text>
</comment>
<evidence type="ECO:0000256" key="5">
    <source>
        <dbReference type="ARBA" id="ARBA00022989"/>
    </source>
</evidence>
<evidence type="ECO:0000256" key="8">
    <source>
        <dbReference type="NCBIfam" id="TIGR00445"/>
    </source>
</evidence>
<keyword evidence="4 7" id="KW-0812">Transmembrane</keyword>
<dbReference type="Proteomes" id="UP000051886">
    <property type="component" value="Unassembled WGS sequence"/>
</dbReference>
<keyword evidence="7" id="KW-1003">Cell membrane</keyword>
<keyword evidence="7 9" id="KW-0479">Metal-binding</keyword>
<dbReference type="GO" id="GO:0046872">
    <property type="term" value="F:metal ion binding"/>
    <property type="evidence" value="ECO:0007669"/>
    <property type="project" value="UniProtKB-KW"/>
</dbReference>
<dbReference type="CDD" id="cd06852">
    <property type="entry name" value="GT_MraY"/>
    <property type="match status" value="1"/>
</dbReference>
<feature type="transmembrane region" description="Helical" evidence="7">
    <location>
        <begin position="53"/>
        <end position="74"/>
    </location>
</feature>
<evidence type="ECO:0000256" key="6">
    <source>
        <dbReference type="ARBA" id="ARBA00023136"/>
    </source>
</evidence>
<evidence type="ECO:0000256" key="9">
    <source>
        <dbReference type="PIRSR" id="PIRSR600715-1"/>
    </source>
</evidence>
<keyword evidence="5 7" id="KW-1133">Transmembrane helix</keyword>
<protein>
    <recommendedName>
        <fullName evidence="7 8">Phospho-N-acetylmuramoyl-pentapeptide-transferase</fullName>
        <ecNumber evidence="7 8">2.7.8.13</ecNumber>
    </recommendedName>
    <alternativeName>
        <fullName evidence="7">UDP-MurNAc-pentapeptide phosphotransferase</fullName>
    </alternativeName>
</protein>
<comment type="pathway">
    <text evidence="7">Cell wall biogenesis; peptidoglycan biosynthesis.</text>
</comment>
<dbReference type="OrthoDB" id="9805475at2"/>
<feature type="transmembrane region" description="Helical" evidence="7">
    <location>
        <begin position="177"/>
        <end position="195"/>
    </location>
</feature>
<feature type="transmembrane region" description="Helical" evidence="7">
    <location>
        <begin position="150"/>
        <end position="170"/>
    </location>
</feature>
<dbReference type="GO" id="GO:0051301">
    <property type="term" value="P:cell division"/>
    <property type="evidence" value="ECO:0007669"/>
    <property type="project" value="UniProtKB-KW"/>
</dbReference>
<dbReference type="GO" id="GO:0008963">
    <property type="term" value="F:phospho-N-acetylmuramoyl-pentapeptide-transferase activity"/>
    <property type="evidence" value="ECO:0007669"/>
    <property type="project" value="UniProtKB-UniRule"/>
</dbReference>
<evidence type="ECO:0000313" key="10">
    <source>
        <dbReference type="EMBL" id="KRO01061.1"/>
    </source>
</evidence>
<keyword evidence="7" id="KW-0133">Cell shape</keyword>
<accession>A0A0R2LGY7</accession>
<dbReference type="STRING" id="449659.IV66_GL001241"/>
<dbReference type="PANTHER" id="PTHR22926:SF5">
    <property type="entry name" value="PHOSPHO-N-ACETYLMURAMOYL-PENTAPEPTIDE-TRANSFERASE HOMOLOG"/>
    <property type="match status" value="1"/>
</dbReference>
<keyword evidence="7 9" id="KW-0460">Magnesium</keyword>
<evidence type="ECO:0000256" key="2">
    <source>
        <dbReference type="ARBA" id="ARBA00005583"/>
    </source>
</evidence>
<dbReference type="GO" id="GO:0009252">
    <property type="term" value="P:peptidoglycan biosynthetic process"/>
    <property type="evidence" value="ECO:0007669"/>
    <property type="project" value="UniProtKB-UniRule"/>
</dbReference>
<feature type="binding site" evidence="9">
    <location>
        <position position="169"/>
    </location>
    <ligand>
        <name>Mg(2+)</name>
        <dbReference type="ChEBI" id="CHEBI:18420"/>
    </ligand>
</feature>
<evidence type="ECO:0000256" key="1">
    <source>
        <dbReference type="ARBA" id="ARBA00004141"/>
    </source>
</evidence>
<keyword evidence="3 7" id="KW-0808">Transferase</keyword>
<dbReference type="EC" id="2.7.8.13" evidence="7 8"/>
<feature type="transmembrane region" description="Helical" evidence="7">
    <location>
        <begin position="225"/>
        <end position="246"/>
    </location>
</feature>
<feature type="binding site" evidence="9">
    <location>
        <position position="229"/>
    </location>
    <ligand>
        <name>Mg(2+)</name>
        <dbReference type="ChEBI" id="CHEBI:18420"/>
    </ligand>
</feature>
<dbReference type="GO" id="GO:0008360">
    <property type="term" value="P:regulation of cell shape"/>
    <property type="evidence" value="ECO:0007669"/>
    <property type="project" value="UniProtKB-KW"/>
</dbReference>
<dbReference type="PATRIC" id="fig|449659.4.peg.1258"/>
<evidence type="ECO:0000313" key="11">
    <source>
        <dbReference type="Proteomes" id="UP000051886"/>
    </source>
</evidence>
<sequence>MSFLAMLGTALCSFILTIILTPFFMNYAHKKKAGQMIREEGPKWHEKKSGTPTMGGLVFDVVIVVTAIVVPLIMQEMTPQILILDFILALYGFLGFFDDSIKLLKKQNEGLKAWQKLLGQIIGGIIFLIVYQIEGLPFSLNIFGFEMNVAWIYALFVLFWLIGFSNAVNLTDGIDGLVAGQATIAFGAYAVIAYVQNQNDVLIFCLAVIGALCGFFLFNKKPAKIFMGDMGSLALGGGLAAVSILVHHELSLLFIGLIFVFETASVILQVISFKTTGKRIFKMSPLHHHFELSGWSEWKIDTIFWLTGLIMAVLSLWVIL</sequence>
<dbReference type="Pfam" id="PF10555">
    <property type="entry name" value="MraY_sig1"/>
    <property type="match status" value="1"/>
</dbReference>
<comment type="caution">
    <text evidence="10">The sequence shown here is derived from an EMBL/GenBank/DDBJ whole genome shotgun (WGS) entry which is preliminary data.</text>
</comment>
<dbReference type="GO" id="GO:0005886">
    <property type="term" value="C:plasma membrane"/>
    <property type="evidence" value="ECO:0007669"/>
    <property type="project" value="UniProtKB-SubCell"/>
</dbReference>
<feature type="transmembrane region" description="Helical" evidence="7">
    <location>
        <begin position="80"/>
        <end position="97"/>
    </location>
</feature>
<feature type="transmembrane region" description="Helical" evidence="7">
    <location>
        <begin position="201"/>
        <end position="218"/>
    </location>
</feature>
<evidence type="ECO:0000256" key="3">
    <source>
        <dbReference type="ARBA" id="ARBA00022679"/>
    </source>
</evidence>
<dbReference type="EMBL" id="JQCN01000017">
    <property type="protein sequence ID" value="KRO01061.1"/>
    <property type="molecule type" value="Genomic_DNA"/>
</dbReference>
<feature type="transmembrane region" description="Helical" evidence="7">
    <location>
        <begin position="117"/>
        <end position="138"/>
    </location>
</feature>
<dbReference type="InterPro" id="IPR018480">
    <property type="entry name" value="PNAcMuramoyl-5peptid_Trfase_CS"/>
</dbReference>
<evidence type="ECO:0000256" key="7">
    <source>
        <dbReference type="HAMAP-Rule" id="MF_00038"/>
    </source>
</evidence>
<keyword evidence="6 7" id="KW-0472">Membrane</keyword>
<dbReference type="InterPro" id="IPR003524">
    <property type="entry name" value="PNAcMuramoyl-5peptid_Trfase"/>
</dbReference>
<comment type="similarity">
    <text evidence="2 7">Belongs to the glycosyltransferase 4 family. MraY subfamily.</text>
</comment>
<proteinExistence type="inferred from homology"/>
<organism evidence="10 11">
    <name type="scientific">Ligilactobacillus pobuzihii</name>
    <dbReference type="NCBI Taxonomy" id="449659"/>
    <lineage>
        <taxon>Bacteria</taxon>
        <taxon>Bacillati</taxon>
        <taxon>Bacillota</taxon>
        <taxon>Bacilli</taxon>
        <taxon>Lactobacillales</taxon>
        <taxon>Lactobacillaceae</taxon>
        <taxon>Ligilactobacillus</taxon>
    </lineage>
</organism>
<keyword evidence="7" id="KW-0573">Peptidoglycan synthesis</keyword>
<comment type="subcellular location">
    <subcellularLocation>
        <location evidence="7">Cell membrane</location>
        <topology evidence="7">Multi-pass membrane protein</topology>
    </subcellularLocation>
    <subcellularLocation>
        <location evidence="1">Membrane</location>
        <topology evidence="1">Multi-pass membrane protein</topology>
    </subcellularLocation>
</comment>
<name>A0A0R2LGY7_9LACO</name>
<dbReference type="AlphaFoldDB" id="A0A0R2LGY7"/>
<dbReference type="GO" id="GO:0071555">
    <property type="term" value="P:cell wall organization"/>
    <property type="evidence" value="ECO:0007669"/>
    <property type="project" value="UniProtKB-KW"/>
</dbReference>
<dbReference type="HAMAP" id="MF_00038">
    <property type="entry name" value="MraY"/>
    <property type="match status" value="1"/>
</dbReference>
<keyword evidence="7" id="KW-0961">Cell wall biogenesis/degradation</keyword>
<dbReference type="InterPro" id="IPR000715">
    <property type="entry name" value="Glycosyl_transferase_4"/>
</dbReference>
<keyword evidence="11" id="KW-1185">Reference proteome</keyword>
<keyword evidence="7" id="KW-0131">Cell cycle</keyword>
<keyword evidence="7" id="KW-0132">Cell division</keyword>
<dbReference type="PROSITE" id="PS01348">
    <property type="entry name" value="MRAY_2"/>
    <property type="match status" value="1"/>
</dbReference>
<dbReference type="Pfam" id="PF00953">
    <property type="entry name" value="Glycos_transf_4"/>
    <property type="match status" value="1"/>
</dbReference>
<feature type="transmembrane region" description="Helical" evidence="7">
    <location>
        <begin position="302"/>
        <end position="319"/>
    </location>
</feature>
<comment type="catalytic activity">
    <reaction evidence="7">
        <text>UDP-N-acetyl-alpha-D-muramoyl-L-alanyl-gamma-D-glutamyl-L-lysyl-D-alanyl-D-alanine + di-trans,octa-cis-undecaprenyl phosphate = Mur2Ac(oyl-L-Ala-gamma-D-Glu-L-Lys-D-Ala-D-Ala)-di-trans,octa-cis-undecaprenyl diphosphate + UMP</text>
        <dbReference type="Rhea" id="RHEA:21920"/>
        <dbReference type="ChEBI" id="CHEBI:57865"/>
        <dbReference type="ChEBI" id="CHEBI:60032"/>
        <dbReference type="ChEBI" id="CHEBI:60392"/>
        <dbReference type="ChEBI" id="CHEBI:70758"/>
        <dbReference type="EC" id="2.7.8.13"/>
    </reaction>
</comment>
<evidence type="ECO:0000256" key="4">
    <source>
        <dbReference type="ARBA" id="ARBA00022692"/>
    </source>
</evidence>
<dbReference type="RefSeq" id="WP_017868306.1">
    <property type="nucleotide sequence ID" value="NZ_BJYB01000007.1"/>
</dbReference>
<dbReference type="PANTHER" id="PTHR22926">
    <property type="entry name" value="PHOSPHO-N-ACETYLMURAMOYL-PENTAPEPTIDE-TRANSFERASE"/>
    <property type="match status" value="1"/>
</dbReference>